<evidence type="ECO:0000256" key="1">
    <source>
        <dbReference type="ARBA" id="ARBA00004141"/>
    </source>
</evidence>
<feature type="transmembrane region" description="Helical" evidence="5">
    <location>
        <begin position="208"/>
        <end position="233"/>
    </location>
</feature>
<reference evidence="7" key="1">
    <citation type="submission" date="2023-07" db="EMBL/GenBank/DDBJ databases">
        <title>Sequencing the genomes of 1000 actinobacteria strains.</title>
        <authorList>
            <person name="Klenk H.-P."/>
        </authorList>
    </citation>
    <scope>NUCLEOTIDE SEQUENCE</scope>
    <source>
        <strain evidence="7">DSM 45977</strain>
    </source>
</reference>
<dbReference type="GO" id="GO:0016020">
    <property type="term" value="C:membrane"/>
    <property type="evidence" value="ECO:0007669"/>
    <property type="project" value="UniProtKB-SubCell"/>
</dbReference>
<keyword evidence="2 5" id="KW-0812">Transmembrane</keyword>
<evidence type="ECO:0000256" key="3">
    <source>
        <dbReference type="ARBA" id="ARBA00022989"/>
    </source>
</evidence>
<dbReference type="PANTHER" id="PTHR43027">
    <property type="entry name" value="DOXORUBICIN RESISTANCE ABC TRANSPORTER PERMEASE PROTEIN DRRC-RELATED"/>
    <property type="match status" value="1"/>
</dbReference>
<dbReference type="PANTHER" id="PTHR43027:SF2">
    <property type="entry name" value="TRANSPORT PERMEASE PROTEIN"/>
    <property type="match status" value="1"/>
</dbReference>
<keyword evidence="3 5" id="KW-1133">Transmembrane helix</keyword>
<evidence type="ECO:0000259" key="6">
    <source>
        <dbReference type="Pfam" id="PF12698"/>
    </source>
</evidence>
<evidence type="ECO:0000256" key="4">
    <source>
        <dbReference type="ARBA" id="ARBA00023136"/>
    </source>
</evidence>
<keyword evidence="4 5" id="KW-0472">Membrane</keyword>
<dbReference type="GO" id="GO:0140359">
    <property type="term" value="F:ABC-type transporter activity"/>
    <property type="evidence" value="ECO:0007669"/>
    <property type="project" value="InterPro"/>
</dbReference>
<name>A0AAE3ZCM3_9ACTN</name>
<dbReference type="InterPro" id="IPR013525">
    <property type="entry name" value="ABC2_TM"/>
</dbReference>
<keyword evidence="8" id="KW-1185">Reference proteome</keyword>
<feature type="transmembrane region" description="Helical" evidence="5">
    <location>
        <begin position="48"/>
        <end position="72"/>
    </location>
</feature>
<feature type="transmembrane region" description="Helical" evidence="5">
    <location>
        <begin position="128"/>
        <end position="149"/>
    </location>
</feature>
<dbReference type="InterPro" id="IPR052902">
    <property type="entry name" value="ABC-2_transporter"/>
</dbReference>
<feature type="transmembrane region" description="Helical" evidence="5">
    <location>
        <begin position="161"/>
        <end position="179"/>
    </location>
</feature>
<feature type="domain" description="ABC-2 type transporter transmembrane" evidence="6">
    <location>
        <begin position="54"/>
        <end position="233"/>
    </location>
</feature>
<evidence type="ECO:0000313" key="7">
    <source>
        <dbReference type="EMBL" id="MDR7301370.1"/>
    </source>
</evidence>
<dbReference type="Pfam" id="PF12698">
    <property type="entry name" value="ABC2_membrane_3"/>
    <property type="match status" value="1"/>
</dbReference>
<dbReference type="AlphaFoldDB" id="A0AAE3ZCM3"/>
<gene>
    <name evidence="7" type="ORF">JOF55_001551</name>
</gene>
<feature type="transmembrane region" description="Helical" evidence="5">
    <location>
        <begin position="92"/>
        <end position="122"/>
    </location>
</feature>
<evidence type="ECO:0000313" key="8">
    <source>
        <dbReference type="Proteomes" id="UP001180845"/>
    </source>
</evidence>
<accession>A0AAE3ZCM3</accession>
<comment type="caution">
    <text evidence="7">The sequence shown here is derived from an EMBL/GenBank/DDBJ whole genome shotgun (WGS) entry which is preliminary data.</text>
</comment>
<dbReference type="RefSeq" id="WP_310271726.1">
    <property type="nucleotide sequence ID" value="NZ_JAVDXW010000001.1"/>
</dbReference>
<proteinExistence type="predicted"/>
<dbReference type="EMBL" id="JAVDXW010000001">
    <property type="protein sequence ID" value="MDR7301370.1"/>
    <property type="molecule type" value="Genomic_DNA"/>
</dbReference>
<evidence type="ECO:0000256" key="5">
    <source>
        <dbReference type="SAM" id="Phobius"/>
    </source>
</evidence>
<comment type="subcellular location">
    <subcellularLocation>
        <location evidence="1">Membrane</location>
        <topology evidence="1">Multi-pass membrane protein</topology>
    </subcellularLocation>
</comment>
<sequence length="243" mass="25196">MNSPVFALATTEAKLLLRNKTVATTAILIPLLMGFAMATGVGGGARTWAMVLSLQMLFVLGFTVYFTVTASVTSRREDLYLKRLCSAEPSPVVVLTGTLLPSVVLGLLQVVVMTVIAVAAGAPVPGNPVLVALAAVGGTVMCIAAGLATSAHTSTSEQAQITTLPFFMALFAGAVWASVSGGTNLLALAVPGGAVADLVRRSLAEGDWLTQLTGALPAMGMLLAWIVVAGLLARRWFRWEPRS</sequence>
<feature type="transmembrane region" description="Helical" evidence="5">
    <location>
        <begin position="21"/>
        <end position="42"/>
    </location>
</feature>
<dbReference type="Proteomes" id="UP001180845">
    <property type="component" value="Unassembled WGS sequence"/>
</dbReference>
<protein>
    <submittedName>
        <fullName evidence="7">ABC-2 type transport system permease protein</fullName>
    </submittedName>
</protein>
<evidence type="ECO:0000256" key="2">
    <source>
        <dbReference type="ARBA" id="ARBA00022692"/>
    </source>
</evidence>
<organism evidence="7 8">
    <name type="scientific">Haloactinomyces albus</name>
    <dbReference type="NCBI Taxonomy" id="1352928"/>
    <lineage>
        <taxon>Bacteria</taxon>
        <taxon>Bacillati</taxon>
        <taxon>Actinomycetota</taxon>
        <taxon>Actinomycetes</taxon>
        <taxon>Actinopolysporales</taxon>
        <taxon>Actinopolysporaceae</taxon>
        <taxon>Haloactinomyces</taxon>
    </lineage>
</organism>